<feature type="chain" id="PRO_5046497894" evidence="5">
    <location>
        <begin position="29"/>
        <end position="281"/>
    </location>
</feature>
<dbReference type="EMBL" id="BAABCJ010000002">
    <property type="protein sequence ID" value="GAA3703937.1"/>
    <property type="molecule type" value="Genomic_DNA"/>
</dbReference>
<sequence>MTRSLSSTPSARRALGLVAASAAALSLAACGGATSDPAASSAPAAGGVTLEEVQEAGVLTVGTEGTYRPFSYHADGSGELTGYDVEVAQAVGEKLGVEVEFAETQWDAMFAGLNAGRFDTVANQVTITEEREAEYLFTDPYTISRGVVVTLAEDTSIDGFEDLEGKRTAQSRSSNWHQLAVDSGAEVEPVEGWAQSVTLLEQGRVDATINDELTVLDYQKTENNQNIKIAAETEETSEVAFAFPKGSESVVEAVNTALSELSADGTLAEISTEYFGEDVSQ</sequence>
<evidence type="ECO:0000256" key="5">
    <source>
        <dbReference type="SAM" id="SignalP"/>
    </source>
</evidence>
<organism evidence="7 8">
    <name type="scientific">Zhihengliuella alba</name>
    <dbReference type="NCBI Taxonomy" id="547018"/>
    <lineage>
        <taxon>Bacteria</taxon>
        <taxon>Bacillati</taxon>
        <taxon>Actinomycetota</taxon>
        <taxon>Actinomycetes</taxon>
        <taxon>Micrococcales</taxon>
        <taxon>Micrococcaceae</taxon>
        <taxon>Zhihengliuella</taxon>
    </lineage>
</organism>
<evidence type="ECO:0000313" key="8">
    <source>
        <dbReference type="Proteomes" id="UP001501536"/>
    </source>
</evidence>
<dbReference type="PANTHER" id="PTHR35936">
    <property type="entry name" value="MEMBRANE-BOUND LYTIC MUREIN TRANSGLYCOSYLASE F"/>
    <property type="match status" value="1"/>
</dbReference>
<evidence type="ECO:0000313" key="7">
    <source>
        <dbReference type="EMBL" id="GAA3703937.1"/>
    </source>
</evidence>
<dbReference type="SMART" id="SM00062">
    <property type="entry name" value="PBPb"/>
    <property type="match status" value="1"/>
</dbReference>
<gene>
    <name evidence="7" type="ORF">GCM10022377_17070</name>
</gene>
<comment type="similarity">
    <text evidence="2 4">Belongs to the bacterial solute-binding protein 3 family.</text>
</comment>
<dbReference type="Gene3D" id="3.40.190.10">
    <property type="entry name" value="Periplasmic binding protein-like II"/>
    <property type="match status" value="2"/>
</dbReference>
<dbReference type="InterPro" id="IPR018313">
    <property type="entry name" value="SBP_3_CS"/>
</dbReference>
<dbReference type="InterPro" id="IPR001638">
    <property type="entry name" value="Solute-binding_3/MltF_N"/>
</dbReference>
<dbReference type="Proteomes" id="UP001501536">
    <property type="component" value="Unassembled WGS sequence"/>
</dbReference>
<name>A0ABP7DG57_9MICC</name>
<dbReference type="InterPro" id="IPR006311">
    <property type="entry name" value="TAT_signal"/>
</dbReference>
<evidence type="ECO:0000256" key="2">
    <source>
        <dbReference type="ARBA" id="ARBA00010333"/>
    </source>
</evidence>
<dbReference type="Pfam" id="PF00497">
    <property type="entry name" value="SBP_bac_3"/>
    <property type="match status" value="1"/>
</dbReference>
<dbReference type="SUPFAM" id="SSF53850">
    <property type="entry name" value="Periplasmic binding protein-like II"/>
    <property type="match status" value="1"/>
</dbReference>
<dbReference type="CDD" id="cd13711">
    <property type="entry name" value="PBP2_Ngo0372_TcyA"/>
    <property type="match status" value="1"/>
</dbReference>
<dbReference type="PANTHER" id="PTHR35936:SF19">
    <property type="entry name" value="AMINO-ACID-BINDING PROTEIN YXEM-RELATED"/>
    <property type="match status" value="1"/>
</dbReference>
<feature type="signal peptide" evidence="5">
    <location>
        <begin position="1"/>
        <end position="28"/>
    </location>
</feature>
<dbReference type="PROSITE" id="PS01039">
    <property type="entry name" value="SBP_BACTERIAL_3"/>
    <property type="match status" value="1"/>
</dbReference>
<accession>A0ABP7DG57</accession>
<proteinExistence type="inferred from homology"/>
<evidence type="ECO:0000256" key="1">
    <source>
        <dbReference type="ARBA" id="ARBA00004196"/>
    </source>
</evidence>
<dbReference type="RefSeq" id="WP_344882888.1">
    <property type="nucleotide sequence ID" value="NZ_BAABCJ010000002.1"/>
</dbReference>
<reference evidence="8" key="1">
    <citation type="journal article" date="2019" name="Int. J. Syst. Evol. Microbiol.">
        <title>The Global Catalogue of Microorganisms (GCM) 10K type strain sequencing project: providing services to taxonomists for standard genome sequencing and annotation.</title>
        <authorList>
            <consortium name="The Broad Institute Genomics Platform"/>
            <consortium name="The Broad Institute Genome Sequencing Center for Infectious Disease"/>
            <person name="Wu L."/>
            <person name="Ma J."/>
        </authorList>
    </citation>
    <scope>NUCLEOTIDE SEQUENCE [LARGE SCALE GENOMIC DNA]</scope>
    <source>
        <strain evidence="8">JCM 16961</strain>
    </source>
</reference>
<comment type="caution">
    <text evidence="7">The sequence shown here is derived from an EMBL/GenBank/DDBJ whole genome shotgun (WGS) entry which is preliminary data.</text>
</comment>
<dbReference type="PROSITE" id="PS51257">
    <property type="entry name" value="PROKAR_LIPOPROTEIN"/>
    <property type="match status" value="1"/>
</dbReference>
<dbReference type="PROSITE" id="PS51318">
    <property type="entry name" value="TAT"/>
    <property type="match status" value="1"/>
</dbReference>
<evidence type="ECO:0000259" key="6">
    <source>
        <dbReference type="SMART" id="SM00062"/>
    </source>
</evidence>
<evidence type="ECO:0000256" key="4">
    <source>
        <dbReference type="RuleBase" id="RU003744"/>
    </source>
</evidence>
<keyword evidence="3 5" id="KW-0732">Signal</keyword>
<protein>
    <submittedName>
        <fullName evidence="7">Amino acid ABC transporter substrate-binding protein</fullName>
    </submittedName>
</protein>
<keyword evidence="8" id="KW-1185">Reference proteome</keyword>
<comment type="subcellular location">
    <subcellularLocation>
        <location evidence="1">Cell envelope</location>
    </subcellularLocation>
</comment>
<feature type="domain" description="Solute-binding protein family 3/N-terminal" evidence="6">
    <location>
        <begin position="58"/>
        <end position="278"/>
    </location>
</feature>
<evidence type="ECO:0000256" key="3">
    <source>
        <dbReference type="ARBA" id="ARBA00022729"/>
    </source>
</evidence>